<dbReference type="RefSeq" id="WP_064318246.1">
    <property type="nucleotide sequence ID" value="NZ_JACI01000001.1"/>
</dbReference>
<proteinExistence type="predicted"/>
<dbReference type="EMBL" id="JACI01000001">
    <property type="protein sequence ID" value="OAQ15635.1"/>
    <property type="molecule type" value="Genomic_DNA"/>
</dbReference>
<evidence type="ECO:0000256" key="1">
    <source>
        <dbReference type="PIRSR" id="PIRSR605502-1"/>
    </source>
</evidence>
<dbReference type="PANTHER" id="PTHR16222">
    <property type="entry name" value="ADP-RIBOSYLGLYCOHYDROLASE"/>
    <property type="match status" value="1"/>
</dbReference>
<feature type="binding site" evidence="1">
    <location>
        <position position="256"/>
    </location>
    <ligand>
        <name>Mg(2+)</name>
        <dbReference type="ChEBI" id="CHEBI:18420"/>
        <label>1</label>
    </ligand>
</feature>
<dbReference type="Proteomes" id="UP000078358">
    <property type="component" value="Unassembled WGS sequence"/>
</dbReference>
<dbReference type="PATRIC" id="fig|1261658.3.peg.744"/>
<dbReference type="Pfam" id="PF03747">
    <property type="entry name" value="ADP_ribosyl_GH"/>
    <property type="match status" value="1"/>
</dbReference>
<feature type="binding site" evidence="1">
    <location>
        <position position="254"/>
    </location>
    <ligand>
        <name>Mg(2+)</name>
        <dbReference type="ChEBI" id="CHEBI:18420"/>
        <label>1</label>
    </ligand>
</feature>
<keyword evidence="1" id="KW-0460">Magnesium</keyword>
<reference evidence="2 3" key="1">
    <citation type="submission" date="2014-01" db="EMBL/GenBank/DDBJ databases">
        <authorList>
            <person name="Zuccon D."/>
        </authorList>
    </citation>
    <scope>NUCLEOTIDE SEQUENCE [LARGE SCALE GENOMIC DNA]</scope>
    <source>
        <strain evidence="2 3">Y31</strain>
    </source>
</reference>
<dbReference type="GO" id="GO:0046872">
    <property type="term" value="F:metal ion binding"/>
    <property type="evidence" value="ECO:0007669"/>
    <property type="project" value="UniProtKB-KW"/>
</dbReference>
<feature type="binding site" evidence="1">
    <location>
        <position position="54"/>
    </location>
    <ligand>
        <name>Mg(2+)</name>
        <dbReference type="ChEBI" id="CHEBI:18420"/>
        <label>1</label>
    </ligand>
</feature>
<gene>
    <name evidence="2" type="ORF">F480_03685</name>
</gene>
<accession>A0A179D0D4</accession>
<comment type="cofactor">
    <cofactor evidence="1">
        <name>Mg(2+)</name>
        <dbReference type="ChEBI" id="CHEBI:18420"/>
    </cofactor>
    <text evidence="1">Binds 2 magnesium ions per subunit.</text>
</comment>
<feature type="binding site" evidence="1">
    <location>
        <position position="55"/>
    </location>
    <ligand>
        <name>Mg(2+)</name>
        <dbReference type="ChEBI" id="CHEBI:18420"/>
        <label>1</label>
    </ligand>
</feature>
<dbReference type="GO" id="GO:0016787">
    <property type="term" value="F:hydrolase activity"/>
    <property type="evidence" value="ECO:0007669"/>
    <property type="project" value="UniProtKB-KW"/>
</dbReference>
<feature type="binding site" evidence="1">
    <location>
        <position position="257"/>
    </location>
    <ligand>
        <name>Mg(2+)</name>
        <dbReference type="ChEBI" id="CHEBI:18420"/>
        <label>1</label>
    </ligand>
</feature>
<sequence length="311" mass="34173">MTLENRAKGCLLGLACGDAVGATLEFVPRDRILEPLTDMIGGGVWQLNRGEWTDDTSMALCLADSLLACQNFDAQDQLNRYLRWATTGYNSVREGQPAFGIGNHTRNELANFQQTGRSYSQNSDPNNAGNGSLMRVAPISLFYFHQPESIKRYAVLSSKTTHASPACLEACGYFAELLANALQSKEKTAIFDGFEPNDYQHIVHIVRGDYQSKNADEIKGSGYVVESLEAALWAFWHTDTFREAILLAANLGDDADTTAAICGQIAGAFYGVENIPENWLKWLYRQEDIAQIAERLIAHRGGGKCACGCGR</sequence>
<evidence type="ECO:0000313" key="3">
    <source>
        <dbReference type="Proteomes" id="UP000078358"/>
    </source>
</evidence>
<dbReference type="PANTHER" id="PTHR16222:SF12">
    <property type="entry name" value="ADP-RIBOSYLGLYCOHYDROLASE-RELATED"/>
    <property type="match status" value="1"/>
</dbReference>
<dbReference type="InterPro" id="IPR050792">
    <property type="entry name" value="ADP-ribosylglycohydrolase"/>
</dbReference>
<dbReference type="InterPro" id="IPR036705">
    <property type="entry name" value="Ribosyl_crysJ1_sf"/>
</dbReference>
<dbReference type="Gene3D" id="1.10.4080.10">
    <property type="entry name" value="ADP-ribosylation/Crystallin J1"/>
    <property type="match status" value="1"/>
</dbReference>
<dbReference type="SUPFAM" id="SSF101478">
    <property type="entry name" value="ADP-ribosylglycohydrolase"/>
    <property type="match status" value="1"/>
</dbReference>
<feature type="binding site" evidence="1">
    <location>
        <position position="53"/>
    </location>
    <ligand>
        <name>Mg(2+)</name>
        <dbReference type="ChEBI" id="CHEBI:18420"/>
        <label>1</label>
    </ligand>
</feature>
<dbReference type="AlphaFoldDB" id="A0A179D0D4"/>
<dbReference type="InterPro" id="IPR005502">
    <property type="entry name" value="Ribosyl_crysJ1"/>
</dbReference>
<organism evidence="2 3">
    <name type="scientific">Bibersteinia trehalosi Y31</name>
    <dbReference type="NCBI Taxonomy" id="1261658"/>
    <lineage>
        <taxon>Bacteria</taxon>
        <taxon>Pseudomonadati</taxon>
        <taxon>Pseudomonadota</taxon>
        <taxon>Gammaproteobacteria</taxon>
        <taxon>Pasteurellales</taxon>
        <taxon>Pasteurellaceae</taxon>
        <taxon>Bibersteinia</taxon>
    </lineage>
</organism>
<keyword evidence="2" id="KW-0378">Hydrolase</keyword>
<protein>
    <submittedName>
        <fullName evidence="2">ADP-ribosylglycohydrolase</fullName>
    </submittedName>
</protein>
<evidence type="ECO:0000313" key="2">
    <source>
        <dbReference type="EMBL" id="OAQ15635.1"/>
    </source>
</evidence>
<keyword evidence="1" id="KW-0479">Metal-binding</keyword>
<comment type="caution">
    <text evidence="2">The sequence shown here is derived from an EMBL/GenBank/DDBJ whole genome shotgun (WGS) entry which is preliminary data.</text>
</comment>
<name>A0A179D0D4_BIBTR</name>